<proteinExistence type="predicted"/>
<protein>
    <recommendedName>
        <fullName evidence="5">PepSY domain-containing protein</fullName>
    </recommendedName>
</protein>
<evidence type="ECO:0000313" key="4">
    <source>
        <dbReference type="Proteomes" id="UP001305815"/>
    </source>
</evidence>
<feature type="transmembrane region" description="Helical" evidence="2">
    <location>
        <begin position="9"/>
        <end position="27"/>
    </location>
</feature>
<keyword evidence="2" id="KW-0812">Transmembrane</keyword>
<dbReference type="Proteomes" id="UP001305815">
    <property type="component" value="Chromosome"/>
</dbReference>
<accession>A0ABM8HGU2</accession>
<feature type="compositionally biased region" description="Basic and acidic residues" evidence="1">
    <location>
        <begin position="34"/>
        <end position="76"/>
    </location>
</feature>
<evidence type="ECO:0000256" key="2">
    <source>
        <dbReference type="SAM" id="Phobius"/>
    </source>
</evidence>
<evidence type="ECO:0000313" key="3">
    <source>
        <dbReference type="EMBL" id="BDZ75886.1"/>
    </source>
</evidence>
<evidence type="ECO:0000256" key="1">
    <source>
        <dbReference type="SAM" id="MobiDB-lite"/>
    </source>
</evidence>
<reference evidence="4" key="1">
    <citation type="journal article" date="2023" name="Int. J. Syst. Evol. Microbiol.">
        <title>Claveliimonas bilis gen. nov., sp. nov., deoxycholic acid-producing bacteria isolated from human faeces, and reclassification of Sellimonas monacensis Zenner et al. 2021 as Claveliimonas monacensis comb. nov.</title>
        <authorList>
            <person name="Hisatomi A."/>
            <person name="Kastawa N.W.E.P.G."/>
            <person name="Song I."/>
            <person name="Ohkuma M."/>
            <person name="Fukiya S."/>
            <person name="Sakamoto M."/>
        </authorList>
    </citation>
    <scope>NUCLEOTIDE SEQUENCE [LARGE SCALE GENOMIC DNA]</scope>
    <source>
        <strain evidence="4">12BBH14</strain>
    </source>
</reference>
<gene>
    <name evidence="3" type="ORF">Lac1_00690</name>
</gene>
<sequence>MVNRKRRNILVAICIIVILALTAGFWIREKGKSVPENHHSEQTNEKSKADNSERSEQANASKKKEYTEEEKARIEEQTGVTVQNDGTVEVNIGEILEEEESAAVSREEAEKKILKEAGKGYEIERLGLEKYQDNMYWAARVVKGGEARQIWIDAEAGETFLNQKE</sequence>
<feature type="region of interest" description="Disordered" evidence="1">
    <location>
        <begin position="34"/>
        <end position="80"/>
    </location>
</feature>
<keyword evidence="2" id="KW-0472">Membrane</keyword>
<dbReference type="EMBL" id="AP027742">
    <property type="protein sequence ID" value="BDZ75886.1"/>
    <property type="molecule type" value="Genomic_DNA"/>
</dbReference>
<dbReference type="Gene3D" id="3.10.450.40">
    <property type="match status" value="1"/>
</dbReference>
<keyword evidence="4" id="KW-1185">Reference proteome</keyword>
<keyword evidence="2" id="KW-1133">Transmembrane helix</keyword>
<evidence type="ECO:0008006" key="5">
    <source>
        <dbReference type="Google" id="ProtNLM"/>
    </source>
</evidence>
<name>A0ABM8HGU2_9FIRM</name>
<organism evidence="3 4">
    <name type="scientific">Claveliimonas bilis</name>
    <dbReference type="NCBI Taxonomy" id="3028070"/>
    <lineage>
        <taxon>Bacteria</taxon>
        <taxon>Bacillati</taxon>
        <taxon>Bacillota</taxon>
        <taxon>Clostridia</taxon>
        <taxon>Lachnospirales</taxon>
        <taxon>Lachnospiraceae</taxon>
        <taxon>Claveliimonas</taxon>
    </lineage>
</organism>